<dbReference type="KEGG" id="jde:Jden_2256"/>
<keyword evidence="4" id="KW-1185">Reference proteome</keyword>
<dbReference type="RefSeq" id="WP_015772519.1">
    <property type="nucleotide sequence ID" value="NC_013174.1"/>
</dbReference>
<name>C7R203_JONDD</name>
<dbReference type="PANTHER" id="PTHR43428:SF1">
    <property type="entry name" value="ARSENATE REDUCTASE"/>
    <property type="match status" value="1"/>
</dbReference>
<evidence type="ECO:0000256" key="1">
    <source>
        <dbReference type="ARBA" id="ARBA00022849"/>
    </source>
</evidence>
<dbReference type="SMART" id="SM00226">
    <property type="entry name" value="LMWPc"/>
    <property type="match status" value="1"/>
</dbReference>
<protein>
    <submittedName>
        <fullName evidence="3">Protein-tyrosine phosphatase, low molecular weight</fullName>
    </submittedName>
</protein>
<dbReference type="GO" id="GO:0046685">
    <property type="term" value="P:response to arsenic-containing substance"/>
    <property type="evidence" value="ECO:0007669"/>
    <property type="project" value="UniProtKB-KW"/>
</dbReference>
<dbReference type="InterPro" id="IPR023485">
    <property type="entry name" value="Ptyr_pPase"/>
</dbReference>
<reference evidence="3 4" key="1">
    <citation type="journal article" date="2009" name="Stand. Genomic Sci.">
        <title>Complete genome sequence of Jonesia denitrificans type strain (Prevot 55134).</title>
        <authorList>
            <person name="Pukall R."/>
            <person name="Gehrich-Schroter G."/>
            <person name="Lapidus A."/>
            <person name="Nolan M."/>
            <person name="Glavina Del Rio T."/>
            <person name="Lucas S."/>
            <person name="Chen F."/>
            <person name="Tice H."/>
            <person name="Pitluck S."/>
            <person name="Cheng J.F."/>
            <person name="Copeland A."/>
            <person name="Saunders E."/>
            <person name="Brettin T."/>
            <person name="Detter J.C."/>
            <person name="Bruce D."/>
            <person name="Goodwin L."/>
            <person name="Pati A."/>
            <person name="Ivanova N."/>
            <person name="Mavromatis K."/>
            <person name="Ovchinnikova G."/>
            <person name="Chen A."/>
            <person name="Palaniappan K."/>
            <person name="Land M."/>
            <person name="Hauser L."/>
            <person name="Chang Y.J."/>
            <person name="Jeffries C.D."/>
            <person name="Chain P."/>
            <person name="Goker M."/>
            <person name="Bristow J."/>
            <person name="Eisen J.A."/>
            <person name="Markowitz V."/>
            <person name="Hugenholtz P."/>
            <person name="Kyrpides N.C."/>
            <person name="Klenk H.P."/>
            <person name="Han C."/>
        </authorList>
    </citation>
    <scope>NUCLEOTIDE SEQUENCE [LARGE SCALE GENOMIC DNA]</scope>
    <source>
        <strain evidence="4">ATCC 14870 / DSM 20603 / BCRC 15368 / CIP 55.134 / JCM 11481 / NBRC 15587 / NCTC 10816 / Prevot 55134</strain>
    </source>
</reference>
<dbReference type="PANTHER" id="PTHR43428">
    <property type="entry name" value="ARSENATE REDUCTASE"/>
    <property type="match status" value="1"/>
</dbReference>
<organism evidence="3 4">
    <name type="scientific">Jonesia denitrificans (strain ATCC 14870 / DSM 20603 / BCRC 15368 / CIP 55.134 / JCM 11481 / NBRC 15587 / NCTC 10816 / Prevot 55134)</name>
    <name type="common">Listeria denitrificans</name>
    <dbReference type="NCBI Taxonomy" id="471856"/>
    <lineage>
        <taxon>Bacteria</taxon>
        <taxon>Bacillati</taxon>
        <taxon>Actinomycetota</taxon>
        <taxon>Actinomycetes</taxon>
        <taxon>Micrococcales</taxon>
        <taxon>Jonesiaceae</taxon>
        <taxon>Jonesia</taxon>
    </lineage>
</organism>
<dbReference type="HOGENOM" id="CLU_071415_3_3_11"/>
<dbReference type="EMBL" id="CP001706">
    <property type="protein sequence ID" value="ACV09891.1"/>
    <property type="molecule type" value="Genomic_DNA"/>
</dbReference>
<evidence type="ECO:0000313" key="3">
    <source>
        <dbReference type="EMBL" id="ACV09891.1"/>
    </source>
</evidence>
<proteinExistence type="predicted"/>
<dbReference type="AlphaFoldDB" id="C7R203"/>
<evidence type="ECO:0000259" key="2">
    <source>
        <dbReference type="SMART" id="SM00226"/>
    </source>
</evidence>
<dbReference type="eggNOG" id="COG0394">
    <property type="taxonomic scope" value="Bacteria"/>
</dbReference>
<keyword evidence="1" id="KW-0059">Arsenical resistance</keyword>
<dbReference type="SUPFAM" id="SSF52788">
    <property type="entry name" value="Phosphotyrosine protein phosphatases I"/>
    <property type="match status" value="1"/>
</dbReference>
<sequence>MYSLIEGSNPMAAALMRQVAGDSVSVASAGTKPGDTLNGLAVESLEAVGASVEGERPKLLTEGMMQAADRMIVLGEEAQLPQVDGVTVERWITDEPSERGIDGRERMDLVRDDIATRVQALTDALTRL</sequence>
<dbReference type="Pfam" id="PF01451">
    <property type="entry name" value="LMWPc"/>
    <property type="match status" value="1"/>
</dbReference>
<gene>
    <name evidence="3" type="ordered locus">Jden_2256</name>
</gene>
<dbReference type="STRING" id="471856.Jden_2256"/>
<feature type="domain" description="Phosphotyrosine protein phosphatase I" evidence="2">
    <location>
        <begin position="10"/>
        <end position="124"/>
    </location>
</feature>
<dbReference type="Proteomes" id="UP000000628">
    <property type="component" value="Chromosome"/>
</dbReference>
<dbReference type="InterPro" id="IPR036196">
    <property type="entry name" value="Ptyr_pPase_sf"/>
</dbReference>
<evidence type="ECO:0000313" key="4">
    <source>
        <dbReference type="Proteomes" id="UP000000628"/>
    </source>
</evidence>
<dbReference type="Gene3D" id="3.40.50.2300">
    <property type="match status" value="1"/>
</dbReference>
<accession>C7R203</accession>